<gene>
    <name evidence="3" type="ORF">IG617_06265</name>
</gene>
<evidence type="ECO:0008006" key="5">
    <source>
        <dbReference type="Google" id="ProtNLM"/>
    </source>
</evidence>
<sequence length="68" mass="7115">MKTVTTHLLTAAASLAAISPALAHSGDHGEVHLREAATHLLSSPLHMAVVAAGGVLLATLIWWRVSKR</sequence>
<organism evidence="3 4">
    <name type="scientific">Roseibium polysiphoniae</name>
    <dbReference type="NCBI Taxonomy" id="2571221"/>
    <lineage>
        <taxon>Bacteria</taxon>
        <taxon>Pseudomonadati</taxon>
        <taxon>Pseudomonadota</taxon>
        <taxon>Alphaproteobacteria</taxon>
        <taxon>Hyphomicrobiales</taxon>
        <taxon>Stappiaceae</taxon>
        <taxon>Roseibium</taxon>
    </lineage>
</organism>
<protein>
    <recommendedName>
        <fullName evidence="5">Secreted protein</fullName>
    </recommendedName>
</protein>
<feature type="transmembrane region" description="Helical" evidence="1">
    <location>
        <begin position="47"/>
        <end position="65"/>
    </location>
</feature>
<keyword evidence="1" id="KW-1133">Transmembrane helix</keyword>
<dbReference type="Proteomes" id="UP000615687">
    <property type="component" value="Unassembled WGS sequence"/>
</dbReference>
<keyword evidence="2" id="KW-0732">Signal</keyword>
<evidence type="ECO:0000256" key="2">
    <source>
        <dbReference type="SAM" id="SignalP"/>
    </source>
</evidence>
<reference evidence="3 4" key="1">
    <citation type="submission" date="2020-09" db="EMBL/GenBank/DDBJ databases">
        <title>The genome sequence of type strain Labrenzia polysiphoniae KACC 19711.</title>
        <authorList>
            <person name="Liu Y."/>
        </authorList>
    </citation>
    <scope>NUCLEOTIDE SEQUENCE [LARGE SCALE GENOMIC DNA]</scope>
    <source>
        <strain evidence="3 4">KACC 19711</strain>
    </source>
</reference>
<evidence type="ECO:0000313" key="3">
    <source>
        <dbReference type="EMBL" id="MBD8875884.1"/>
    </source>
</evidence>
<name>A0ABR9C8M6_9HYPH</name>
<keyword evidence="1" id="KW-0812">Transmembrane</keyword>
<comment type="caution">
    <text evidence="3">The sequence shown here is derived from an EMBL/GenBank/DDBJ whole genome shotgun (WGS) entry which is preliminary data.</text>
</comment>
<keyword evidence="1" id="KW-0472">Membrane</keyword>
<dbReference type="EMBL" id="JACYXJ010000002">
    <property type="protein sequence ID" value="MBD8875884.1"/>
    <property type="molecule type" value="Genomic_DNA"/>
</dbReference>
<feature type="chain" id="PRO_5047051581" description="Secreted protein" evidence="2">
    <location>
        <begin position="24"/>
        <end position="68"/>
    </location>
</feature>
<feature type="signal peptide" evidence="2">
    <location>
        <begin position="1"/>
        <end position="23"/>
    </location>
</feature>
<dbReference type="RefSeq" id="WP_192108315.1">
    <property type="nucleotide sequence ID" value="NZ_JACYXJ010000002.1"/>
</dbReference>
<keyword evidence="4" id="KW-1185">Reference proteome</keyword>
<proteinExistence type="predicted"/>
<evidence type="ECO:0000313" key="4">
    <source>
        <dbReference type="Proteomes" id="UP000615687"/>
    </source>
</evidence>
<accession>A0ABR9C8M6</accession>
<evidence type="ECO:0000256" key="1">
    <source>
        <dbReference type="SAM" id="Phobius"/>
    </source>
</evidence>